<dbReference type="GO" id="GO:0051539">
    <property type="term" value="F:4 iron, 4 sulfur cluster binding"/>
    <property type="evidence" value="ECO:0007669"/>
    <property type="project" value="UniProtKB-KW"/>
</dbReference>
<reference evidence="10" key="1">
    <citation type="submission" date="2016-09" db="EMBL/GenBank/DDBJ databases">
        <authorList>
            <person name="Koehorst J."/>
        </authorList>
    </citation>
    <scope>NUCLEOTIDE SEQUENCE [LARGE SCALE GENOMIC DNA]</scope>
</reference>
<dbReference type="CDD" id="cd01335">
    <property type="entry name" value="Radical_SAM"/>
    <property type="match status" value="1"/>
</dbReference>
<evidence type="ECO:0000256" key="1">
    <source>
        <dbReference type="ARBA" id="ARBA00001966"/>
    </source>
</evidence>
<dbReference type="InterPro" id="IPR023867">
    <property type="entry name" value="Sulphatase_maturase_rSAM"/>
</dbReference>
<protein>
    <submittedName>
        <fullName evidence="9">Aldolase-type tim barrel</fullName>
    </submittedName>
</protein>
<dbReference type="Proteomes" id="UP000176204">
    <property type="component" value="Chromosome I"/>
</dbReference>
<dbReference type="SFLD" id="SFLDS00029">
    <property type="entry name" value="Radical_SAM"/>
    <property type="match status" value="1"/>
</dbReference>
<dbReference type="InterPro" id="IPR013785">
    <property type="entry name" value="Aldolase_TIM"/>
</dbReference>
<evidence type="ECO:0000313" key="9">
    <source>
        <dbReference type="EMBL" id="SEH73118.1"/>
    </source>
</evidence>
<evidence type="ECO:0000259" key="8">
    <source>
        <dbReference type="Pfam" id="PF04055"/>
    </source>
</evidence>
<dbReference type="PANTHER" id="PTHR43273:SF3">
    <property type="entry name" value="ANAEROBIC SULFATASE-MATURATING ENZYME HOMOLOG ASLB-RELATED"/>
    <property type="match status" value="1"/>
</dbReference>
<keyword evidence="5" id="KW-0408">Iron</keyword>
<evidence type="ECO:0000256" key="3">
    <source>
        <dbReference type="ARBA" id="ARBA00022691"/>
    </source>
</evidence>
<name>A0A1H6KCL3_9BACT</name>
<comment type="cofactor">
    <cofactor evidence="1">
        <name>[4Fe-4S] cluster</name>
        <dbReference type="ChEBI" id="CHEBI:49883"/>
    </cofactor>
</comment>
<dbReference type="AlphaFoldDB" id="A0A1H6KCL3"/>
<comment type="similarity">
    <text evidence="7">Belongs to the radical SAM superfamily. Anaerobic sulfatase-maturating enzyme family.</text>
</comment>
<dbReference type="OrthoDB" id="9808591at2"/>
<feature type="domain" description="Radical SAM core" evidence="8">
    <location>
        <begin position="7"/>
        <end position="156"/>
    </location>
</feature>
<sequence>MDLTLCLTHDCNLRCGYCYAGRKHRKTMEWEVAKAAIDFSLKESLSEVELGLTEAPSMVLGFFGGEPLLEWELLKRCHAYVHEQADRLGVRVRHTVTTNMTLLDAEKCSWLLENGYYLGLSLDGNEAMHDTWRKYAGGKGSHADCIKALPLLEGHESRAEIVCVVDPANVRHLADSVRWLADATRVNIALNPNFSADWTEEALELLSEQYREMADFYVQRFREGRPIHVNVIDGKIKTHVQGGYQTCDKCSMGEKEVAVSAAGNFYPCARLVGNDDAEDIRFGNVWSGYDTDRRLRLIAERGNRNPVCFVCPVRERCMSWCGCVNYVTSGGDIGMVGPFTCFHEKMSIDVSDSVAEALWSERNADFLWRFYGVTPEALEDAESKEV</sequence>
<evidence type="ECO:0000256" key="7">
    <source>
        <dbReference type="ARBA" id="ARBA00023601"/>
    </source>
</evidence>
<proteinExistence type="inferred from homology"/>
<evidence type="ECO:0000256" key="5">
    <source>
        <dbReference type="ARBA" id="ARBA00023004"/>
    </source>
</evidence>
<dbReference type="RefSeq" id="WP_083076408.1">
    <property type="nucleotide sequence ID" value="NZ_LIGX01000002.1"/>
</dbReference>
<dbReference type="Pfam" id="PF04055">
    <property type="entry name" value="Radical_SAM"/>
    <property type="match status" value="1"/>
</dbReference>
<dbReference type="KEGG" id="agl:PYTT_0298"/>
<evidence type="ECO:0000256" key="2">
    <source>
        <dbReference type="ARBA" id="ARBA00022485"/>
    </source>
</evidence>
<dbReference type="Gene3D" id="3.20.20.70">
    <property type="entry name" value="Aldolase class I"/>
    <property type="match status" value="1"/>
</dbReference>
<evidence type="ECO:0000313" key="10">
    <source>
        <dbReference type="Proteomes" id="UP000176204"/>
    </source>
</evidence>
<dbReference type="PROSITE" id="PS01305">
    <property type="entry name" value="MOAA_NIFB_PQQE"/>
    <property type="match status" value="1"/>
</dbReference>
<dbReference type="NCBIfam" id="TIGR04085">
    <property type="entry name" value="rSAM_more_4Fe4S"/>
    <property type="match status" value="1"/>
</dbReference>
<dbReference type="GO" id="GO:0046872">
    <property type="term" value="F:metal ion binding"/>
    <property type="evidence" value="ECO:0007669"/>
    <property type="project" value="UniProtKB-KW"/>
</dbReference>
<keyword evidence="3" id="KW-0949">S-adenosyl-L-methionine</keyword>
<evidence type="ECO:0000256" key="4">
    <source>
        <dbReference type="ARBA" id="ARBA00022723"/>
    </source>
</evidence>
<dbReference type="InterPro" id="IPR023885">
    <property type="entry name" value="4Fe4S-binding_SPASM_dom"/>
</dbReference>
<keyword evidence="2" id="KW-0004">4Fe-4S</keyword>
<keyword evidence="10" id="KW-1185">Reference proteome</keyword>
<dbReference type="SUPFAM" id="SSF102114">
    <property type="entry name" value="Radical SAM enzymes"/>
    <property type="match status" value="1"/>
</dbReference>
<keyword evidence="6" id="KW-0411">Iron-sulfur</keyword>
<dbReference type="SFLD" id="SFLDG01386">
    <property type="entry name" value="main_SPASM_domain-containing"/>
    <property type="match status" value="1"/>
</dbReference>
<dbReference type="GO" id="GO:0016491">
    <property type="term" value="F:oxidoreductase activity"/>
    <property type="evidence" value="ECO:0007669"/>
    <property type="project" value="InterPro"/>
</dbReference>
<dbReference type="SFLD" id="SFLDG01067">
    <property type="entry name" value="SPASM/twitch_domain_containing"/>
    <property type="match status" value="1"/>
</dbReference>
<dbReference type="STRING" id="1679444.PYTT_0298"/>
<gene>
    <name evidence="9" type="ORF">PYTT_0298</name>
</gene>
<dbReference type="EMBL" id="LT629973">
    <property type="protein sequence ID" value="SEH73118.1"/>
    <property type="molecule type" value="Genomic_DNA"/>
</dbReference>
<dbReference type="PANTHER" id="PTHR43273">
    <property type="entry name" value="ANAEROBIC SULFATASE-MATURATING ENZYME HOMOLOG ASLB-RELATED"/>
    <property type="match status" value="1"/>
</dbReference>
<accession>A0A1H6KCL3</accession>
<dbReference type="InterPro" id="IPR007197">
    <property type="entry name" value="rSAM"/>
</dbReference>
<dbReference type="InterPro" id="IPR000385">
    <property type="entry name" value="MoaA_NifB_PqqE_Fe-S-bd_CS"/>
</dbReference>
<keyword evidence="4" id="KW-0479">Metal-binding</keyword>
<organism evidence="9 10">
    <name type="scientific">Akkermansia glycaniphila</name>
    <dbReference type="NCBI Taxonomy" id="1679444"/>
    <lineage>
        <taxon>Bacteria</taxon>
        <taxon>Pseudomonadati</taxon>
        <taxon>Verrucomicrobiota</taxon>
        <taxon>Verrucomicrobiia</taxon>
        <taxon>Verrucomicrobiales</taxon>
        <taxon>Akkermansiaceae</taxon>
        <taxon>Akkermansia</taxon>
    </lineage>
</organism>
<dbReference type="InterPro" id="IPR058240">
    <property type="entry name" value="rSAM_sf"/>
</dbReference>
<dbReference type="SFLD" id="SFLDG01384">
    <property type="entry name" value="thioether_bond_formation_requi"/>
    <property type="match status" value="1"/>
</dbReference>
<evidence type="ECO:0000256" key="6">
    <source>
        <dbReference type="ARBA" id="ARBA00023014"/>
    </source>
</evidence>